<accession>A0A8J2WJC9</accession>
<dbReference type="SMART" id="SM00494">
    <property type="entry name" value="ChtBD2"/>
    <property type="match status" value="1"/>
</dbReference>
<evidence type="ECO:0000313" key="4">
    <source>
        <dbReference type="Proteomes" id="UP000789390"/>
    </source>
</evidence>
<comment type="caution">
    <text evidence="3">The sequence shown here is derived from an EMBL/GenBank/DDBJ whole genome shotgun (WGS) entry which is preliminary data.</text>
</comment>
<feature type="signal peptide" evidence="1">
    <location>
        <begin position="1"/>
        <end position="18"/>
    </location>
</feature>
<reference evidence="3" key="1">
    <citation type="submission" date="2021-11" db="EMBL/GenBank/DDBJ databases">
        <authorList>
            <person name="Schell T."/>
        </authorList>
    </citation>
    <scope>NUCLEOTIDE SEQUENCE</scope>
    <source>
        <strain evidence="3">M5</strain>
    </source>
</reference>
<dbReference type="InterPro" id="IPR052976">
    <property type="entry name" value="Scoloptoxin-like"/>
</dbReference>
<dbReference type="AlphaFoldDB" id="A0A8J2WJC9"/>
<feature type="chain" id="PRO_5035307157" description="Chitin-binding type-2 domain-containing protein" evidence="1">
    <location>
        <begin position="19"/>
        <end position="141"/>
    </location>
</feature>
<dbReference type="InterPro" id="IPR002557">
    <property type="entry name" value="Chitin-bd_dom"/>
</dbReference>
<dbReference type="SUPFAM" id="SSF57625">
    <property type="entry name" value="Invertebrate chitin-binding proteins"/>
    <property type="match status" value="1"/>
</dbReference>
<dbReference type="Gene3D" id="2.170.140.10">
    <property type="entry name" value="Chitin binding domain"/>
    <property type="match status" value="1"/>
</dbReference>
<dbReference type="PANTHER" id="PTHR22933:SF43">
    <property type="entry name" value="LP10131P"/>
    <property type="match status" value="1"/>
</dbReference>
<dbReference type="PANTHER" id="PTHR22933">
    <property type="entry name" value="FI18007P1-RELATED"/>
    <property type="match status" value="1"/>
</dbReference>
<dbReference type="GO" id="GO:0005576">
    <property type="term" value="C:extracellular region"/>
    <property type="evidence" value="ECO:0007669"/>
    <property type="project" value="InterPro"/>
</dbReference>
<dbReference type="PROSITE" id="PS50940">
    <property type="entry name" value="CHIT_BIND_II"/>
    <property type="match status" value="1"/>
</dbReference>
<dbReference type="GO" id="GO:0008061">
    <property type="term" value="F:chitin binding"/>
    <property type="evidence" value="ECO:0007669"/>
    <property type="project" value="InterPro"/>
</dbReference>
<keyword evidence="1" id="KW-0732">Signal</keyword>
<evidence type="ECO:0000259" key="2">
    <source>
        <dbReference type="PROSITE" id="PS50940"/>
    </source>
</evidence>
<name>A0A8J2WJC9_9CRUS</name>
<keyword evidence="4" id="KW-1185">Reference proteome</keyword>
<evidence type="ECO:0000256" key="1">
    <source>
        <dbReference type="SAM" id="SignalP"/>
    </source>
</evidence>
<proteinExistence type="predicted"/>
<feature type="domain" description="Chitin-binding type-2" evidence="2">
    <location>
        <begin position="53"/>
        <end position="120"/>
    </location>
</feature>
<dbReference type="Pfam" id="PF01607">
    <property type="entry name" value="CBM_14"/>
    <property type="match status" value="1"/>
</dbReference>
<dbReference type="InterPro" id="IPR036508">
    <property type="entry name" value="Chitin-bd_dom_sf"/>
</dbReference>
<gene>
    <name evidence="3" type="ORF">DGAL_LOCUS9793</name>
</gene>
<dbReference type="OrthoDB" id="6407151at2759"/>
<dbReference type="Proteomes" id="UP000789390">
    <property type="component" value="Unassembled WGS sequence"/>
</dbReference>
<evidence type="ECO:0000313" key="3">
    <source>
        <dbReference type="EMBL" id="CAH0106636.1"/>
    </source>
</evidence>
<dbReference type="EMBL" id="CAKKLH010000224">
    <property type="protein sequence ID" value="CAH0106636.1"/>
    <property type="molecule type" value="Genomic_DNA"/>
</dbReference>
<sequence>MNSLAVICGLALFAVVLASPFGEHRVRRQAETIEEKMGLPSNATAIRNNIVDTFSCDGKIYGYYADVDNECQLFHICYPVELADGTKQTFKWSFICPEQTIFNQESMTCTFPTDAIPCSEAPSFFNLNENFGVIPSSTVKA</sequence>
<protein>
    <recommendedName>
        <fullName evidence="2">Chitin-binding type-2 domain-containing protein</fullName>
    </recommendedName>
</protein>
<organism evidence="3 4">
    <name type="scientific">Daphnia galeata</name>
    <dbReference type="NCBI Taxonomy" id="27404"/>
    <lineage>
        <taxon>Eukaryota</taxon>
        <taxon>Metazoa</taxon>
        <taxon>Ecdysozoa</taxon>
        <taxon>Arthropoda</taxon>
        <taxon>Crustacea</taxon>
        <taxon>Branchiopoda</taxon>
        <taxon>Diplostraca</taxon>
        <taxon>Cladocera</taxon>
        <taxon>Anomopoda</taxon>
        <taxon>Daphniidae</taxon>
        <taxon>Daphnia</taxon>
    </lineage>
</organism>